<dbReference type="GO" id="GO:0005886">
    <property type="term" value="C:plasma membrane"/>
    <property type="evidence" value="ECO:0007669"/>
    <property type="project" value="InterPro"/>
</dbReference>
<dbReference type="Proteomes" id="UP000886891">
    <property type="component" value="Unassembled WGS sequence"/>
</dbReference>
<comment type="caution">
    <text evidence="9">The sequence shown here is derived from an EMBL/GenBank/DDBJ whole genome shotgun (WGS) entry which is preliminary data.</text>
</comment>
<name>A0A9D1NBY5_9FIRM</name>
<dbReference type="SUPFAM" id="SSF116726">
    <property type="entry name" value="TrkA C-terminal domain-like"/>
    <property type="match status" value="2"/>
</dbReference>
<dbReference type="PANTHER" id="PTHR43833:SF5">
    <property type="entry name" value="TRK SYSTEM POTASSIUM UPTAKE PROTEIN TRKA"/>
    <property type="match status" value="1"/>
</dbReference>
<dbReference type="PANTHER" id="PTHR43833">
    <property type="entry name" value="POTASSIUM CHANNEL PROTEIN 2-RELATED-RELATED"/>
    <property type="match status" value="1"/>
</dbReference>
<feature type="domain" description="RCK N-terminal" evidence="7">
    <location>
        <begin position="1"/>
        <end position="117"/>
    </location>
</feature>
<evidence type="ECO:0000256" key="3">
    <source>
        <dbReference type="ARBA" id="ARBA00022538"/>
    </source>
</evidence>
<reference evidence="9" key="2">
    <citation type="journal article" date="2021" name="PeerJ">
        <title>Extensive microbial diversity within the chicken gut microbiome revealed by metagenomics and culture.</title>
        <authorList>
            <person name="Gilroy R."/>
            <person name="Ravi A."/>
            <person name="Getino M."/>
            <person name="Pursley I."/>
            <person name="Horton D.L."/>
            <person name="Alikhan N.F."/>
            <person name="Baker D."/>
            <person name="Gharbi K."/>
            <person name="Hall N."/>
            <person name="Watson M."/>
            <person name="Adriaenssens E.M."/>
            <person name="Foster-Nyarko E."/>
            <person name="Jarju S."/>
            <person name="Secka A."/>
            <person name="Antonio M."/>
            <person name="Oren A."/>
            <person name="Chaudhuri R.R."/>
            <person name="La Ragione R."/>
            <person name="Hildebrand F."/>
            <person name="Pallen M.J."/>
        </authorList>
    </citation>
    <scope>NUCLEOTIDE SEQUENCE</scope>
    <source>
        <strain evidence="9">23406</strain>
    </source>
</reference>
<evidence type="ECO:0000256" key="6">
    <source>
        <dbReference type="ARBA" id="ARBA00023065"/>
    </source>
</evidence>
<dbReference type="InterPro" id="IPR036291">
    <property type="entry name" value="NAD(P)-bd_dom_sf"/>
</dbReference>
<dbReference type="Gene3D" id="3.30.70.1450">
    <property type="entry name" value="Regulator of K+ conductance, C-terminal domain"/>
    <property type="match status" value="2"/>
</dbReference>
<keyword evidence="3" id="KW-0633">Potassium transport</keyword>
<dbReference type="Pfam" id="PF02080">
    <property type="entry name" value="TrkA_C"/>
    <property type="match status" value="2"/>
</dbReference>
<dbReference type="InterPro" id="IPR050721">
    <property type="entry name" value="Trk_Ktr_HKT_K-transport"/>
</dbReference>
<evidence type="ECO:0000256" key="1">
    <source>
        <dbReference type="ARBA" id="ARBA00017378"/>
    </source>
</evidence>
<dbReference type="InterPro" id="IPR036721">
    <property type="entry name" value="RCK_C_sf"/>
</dbReference>
<keyword evidence="4" id="KW-0630">Potassium</keyword>
<feature type="domain" description="RCK C-terminal" evidence="8">
    <location>
        <begin position="138"/>
        <end position="222"/>
    </location>
</feature>
<evidence type="ECO:0000259" key="7">
    <source>
        <dbReference type="PROSITE" id="PS51201"/>
    </source>
</evidence>
<dbReference type="PROSITE" id="PS51202">
    <property type="entry name" value="RCK_C"/>
    <property type="match status" value="2"/>
</dbReference>
<evidence type="ECO:0000313" key="9">
    <source>
        <dbReference type="EMBL" id="HIV00287.1"/>
    </source>
</evidence>
<dbReference type="NCBIfam" id="NF007039">
    <property type="entry name" value="PRK09496.3-2"/>
    <property type="match status" value="1"/>
</dbReference>
<evidence type="ECO:0000259" key="8">
    <source>
        <dbReference type="PROSITE" id="PS51202"/>
    </source>
</evidence>
<dbReference type="SUPFAM" id="SSF51735">
    <property type="entry name" value="NAD(P)-binding Rossmann-fold domains"/>
    <property type="match status" value="2"/>
</dbReference>
<dbReference type="InterPro" id="IPR003148">
    <property type="entry name" value="RCK_N"/>
</dbReference>
<evidence type="ECO:0000256" key="4">
    <source>
        <dbReference type="ARBA" id="ARBA00022958"/>
    </source>
</evidence>
<evidence type="ECO:0000256" key="2">
    <source>
        <dbReference type="ARBA" id="ARBA00022448"/>
    </source>
</evidence>
<reference evidence="9" key="1">
    <citation type="submission" date="2020-10" db="EMBL/GenBank/DDBJ databases">
        <authorList>
            <person name="Gilroy R."/>
        </authorList>
    </citation>
    <scope>NUCLEOTIDE SEQUENCE</scope>
    <source>
        <strain evidence="9">23406</strain>
    </source>
</reference>
<dbReference type="AlphaFoldDB" id="A0A9D1NBY5"/>
<keyword evidence="6" id="KW-0406">Ion transport</keyword>
<organism evidence="9 10">
    <name type="scientific">Candidatus Stercoripulliclostridium merdipullorum</name>
    <dbReference type="NCBI Taxonomy" id="2840952"/>
    <lineage>
        <taxon>Bacteria</taxon>
        <taxon>Bacillati</taxon>
        <taxon>Bacillota</taxon>
        <taxon>Clostridia</taxon>
        <taxon>Eubacteriales</taxon>
        <taxon>Candidatus Stercoripulliclostridium</taxon>
    </lineage>
</organism>
<evidence type="ECO:0000256" key="5">
    <source>
        <dbReference type="ARBA" id="ARBA00023027"/>
    </source>
</evidence>
<dbReference type="GO" id="GO:0015079">
    <property type="term" value="F:potassium ion transmembrane transporter activity"/>
    <property type="evidence" value="ECO:0007669"/>
    <property type="project" value="InterPro"/>
</dbReference>
<evidence type="ECO:0000313" key="10">
    <source>
        <dbReference type="Proteomes" id="UP000886891"/>
    </source>
</evidence>
<dbReference type="EMBL" id="DVOH01000029">
    <property type="protein sequence ID" value="HIV00287.1"/>
    <property type="molecule type" value="Genomic_DNA"/>
</dbReference>
<keyword evidence="2" id="KW-0813">Transport</keyword>
<protein>
    <recommendedName>
        <fullName evidence="1">Trk system potassium uptake protein TrkA</fullName>
    </recommendedName>
</protein>
<dbReference type="Pfam" id="PF02254">
    <property type="entry name" value="TrkA_N"/>
    <property type="match status" value="2"/>
</dbReference>
<dbReference type="InterPro" id="IPR006037">
    <property type="entry name" value="RCK_C"/>
</dbReference>
<dbReference type="NCBIfam" id="NF007033">
    <property type="entry name" value="PRK09496.1-5"/>
    <property type="match status" value="1"/>
</dbReference>
<feature type="domain" description="RCK C-terminal" evidence="8">
    <location>
        <begin position="369"/>
        <end position="450"/>
    </location>
</feature>
<sequence length="450" mass="49208">MKIAIIGCGKIGLALIEQLSREEHDLIAVDSDAALVEEIVNDYDVQGVAGNGASFEVLKEAHVQSADLVIATTEQDEVNILACMVAKKLGSADTIARVRNPEYFTLFMGKELGLNMMVNPEYRAAQEISSILRIPMAIKNEPFANGRAEMLELKLGKDNPLIGKQLSELGGTHKAKILVCAVKRGEEVLIPKGNFMLQEGDTVTVITEPKDSIRFFKKIGLTQAPVRSLMILGGGKTTYYLARELQKLSIRIKILESDARVAERLAEMLPHVEVVHADGTSQDVLLEEGLLSVDALVTLTDRDEANVIVSMYANSVKVPKVITSIGNLSYRKMLKQAGLECIVSPKLLTADQITTYVRGKQNSLETSVLTLYRIVDDRAEAIELLATPDFRALSTPIRNIPFASDLLIAGIIRDDVLIIPGGDDTIEPDDHVIVVTTRPLTDELNDLLLS</sequence>
<gene>
    <name evidence="9" type="primary">trkA</name>
    <name evidence="9" type="ORF">IAB14_04130</name>
</gene>
<dbReference type="PROSITE" id="PS51201">
    <property type="entry name" value="RCK_N"/>
    <property type="match status" value="2"/>
</dbReference>
<dbReference type="NCBIfam" id="NF007031">
    <property type="entry name" value="PRK09496.1-2"/>
    <property type="match status" value="1"/>
</dbReference>
<feature type="domain" description="RCK N-terminal" evidence="7">
    <location>
        <begin position="226"/>
        <end position="344"/>
    </location>
</feature>
<accession>A0A9D1NBY5</accession>
<proteinExistence type="predicted"/>
<dbReference type="PRINTS" id="PR00335">
    <property type="entry name" value="KUPTAKETRKA"/>
</dbReference>
<dbReference type="InterPro" id="IPR006036">
    <property type="entry name" value="K_uptake_TrkA"/>
</dbReference>
<dbReference type="Gene3D" id="3.40.50.720">
    <property type="entry name" value="NAD(P)-binding Rossmann-like Domain"/>
    <property type="match status" value="2"/>
</dbReference>
<keyword evidence="5" id="KW-0520">NAD</keyword>